<keyword evidence="1" id="KW-0175">Coiled coil</keyword>
<keyword evidence="3" id="KW-0812">Transmembrane</keyword>
<comment type="caution">
    <text evidence="4">The sequence shown here is derived from an EMBL/GenBank/DDBJ whole genome shotgun (WGS) entry which is preliminary data.</text>
</comment>
<dbReference type="Proteomes" id="UP001140949">
    <property type="component" value="Unassembled WGS sequence"/>
</dbReference>
<organism evidence="4 5">
    <name type="scientific">Iris pallida</name>
    <name type="common">Sweet iris</name>
    <dbReference type="NCBI Taxonomy" id="29817"/>
    <lineage>
        <taxon>Eukaryota</taxon>
        <taxon>Viridiplantae</taxon>
        <taxon>Streptophyta</taxon>
        <taxon>Embryophyta</taxon>
        <taxon>Tracheophyta</taxon>
        <taxon>Spermatophyta</taxon>
        <taxon>Magnoliopsida</taxon>
        <taxon>Liliopsida</taxon>
        <taxon>Asparagales</taxon>
        <taxon>Iridaceae</taxon>
        <taxon>Iridoideae</taxon>
        <taxon>Irideae</taxon>
        <taxon>Iris</taxon>
    </lineage>
</organism>
<sequence>MEESRSKSDLEGWREEEGVEIVGKMAASDAIREEINGGVDLEEVSELNVKIGEEETLKVNGDGVGEEKVNGDVGGEGTESIGSLRVAAKVNGEEAWETHESESLKVGSSSPVVKGYGLKKWRRIRRDSNKDGCAGADSSVIHKRRFSVNEPPKSRDETKVKDDVEVEVEVEVEAPTPSIGSTRSVEAAEVASMDPELVNLATSFSIGMDSDNSEERSSKSSSTASALKPRHEIGFGRERARLLKGLGGRGAGNMSQQRGQRGRGGSLDANKKSRGDRTRLENEKTQSNVDSDLRSSNMGFTWRGSGVGSGRQSENSQNFDTEYYDEAHMCEEVRSVYNKENGGVEDSPREDFDVDLLEEETNGTGGKFRPPSGIDPFIESIVLLQTAQEALELEIQKIGEIGKEATIDGQFEETEVSSSPAFEANLAELSREIERLQHKLEAAVATAKAKESKVLELEAIINRTQLPKKETCSTHPPLNEMHQKLESELERLLKKKIEAEIEFLIITRTNQSWKVLTEDQIALLQEQKSLAGDQAQMTLKLKEAETKALKVEDRADELDDYCNELLQTEKTLKLQNKVCKFSVYFFLQLLLLCIAFGLFLIQVPQSNDVVPT</sequence>
<dbReference type="PANTHER" id="PTHR34562:SF8">
    <property type="entry name" value="WPP DOMAIN-INTERACTING PROTEIN 1"/>
    <property type="match status" value="1"/>
</dbReference>
<evidence type="ECO:0000256" key="1">
    <source>
        <dbReference type="SAM" id="Coils"/>
    </source>
</evidence>
<reference evidence="4" key="2">
    <citation type="submission" date="2023-04" db="EMBL/GenBank/DDBJ databases">
        <authorList>
            <person name="Bruccoleri R.E."/>
            <person name="Oakeley E.J."/>
            <person name="Faust A.-M."/>
            <person name="Dessus-Babus S."/>
            <person name="Altorfer M."/>
            <person name="Burckhardt D."/>
            <person name="Oertli M."/>
            <person name="Naumann U."/>
            <person name="Petersen F."/>
            <person name="Wong J."/>
        </authorList>
    </citation>
    <scope>NUCLEOTIDE SEQUENCE</scope>
    <source>
        <strain evidence="4">GSM-AAB239-AS_SAM_17_03QT</strain>
        <tissue evidence="4">Leaf</tissue>
    </source>
</reference>
<feature type="region of interest" description="Disordered" evidence="2">
    <location>
        <begin position="171"/>
        <end position="190"/>
    </location>
</feature>
<feature type="region of interest" description="Disordered" evidence="2">
    <location>
        <begin position="128"/>
        <end position="166"/>
    </location>
</feature>
<proteinExistence type="predicted"/>
<dbReference type="AlphaFoldDB" id="A0AAX6EFU2"/>
<dbReference type="PANTHER" id="PTHR34562">
    <property type="entry name" value="WPP DOMAIN-INTERACTING PROTEIN 2"/>
    <property type="match status" value="1"/>
</dbReference>
<keyword evidence="3" id="KW-1133">Transmembrane helix</keyword>
<feature type="coiled-coil region" evidence="1">
    <location>
        <begin position="534"/>
        <end position="561"/>
    </location>
</feature>
<feature type="coiled-coil region" evidence="1">
    <location>
        <begin position="419"/>
        <end position="453"/>
    </location>
</feature>
<accession>A0AAX6EFU2</accession>
<evidence type="ECO:0000256" key="2">
    <source>
        <dbReference type="SAM" id="MobiDB-lite"/>
    </source>
</evidence>
<evidence type="ECO:0000313" key="5">
    <source>
        <dbReference type="Proteomes" id="UP001140949"/>
    </source>
</evidence>
<dbReference type="EMBL" id="JANAVB010036819">
    <property type="protein sequence ID" value="KAJ6802886.1"/>
    <property type="molecule type" value="Genomic_DNA"/>
</dbReference>
<evidence type="ECO:0000256" key="3">
    <source>
        <dbReference type="SAM" id="Phobius"/>
    </source>
</evidence>
<keyword evidence="3" id="KW-0472">Membrane</keyword>
<feature type="region of interest" description="Disordered" evidence="2">
    <location>
        <begin position="204"/>
        <end position="316"/>
    </location>
</feature>
<evidence type="ECO:0000313" key="4">
    <source>
        <dbReference type="EMBL" id="KAJ6802886.1"/>
    </source>
</evidence>
<gene>
    <name evidence="4" type="ORF">M6B38_190485</name>
</gene>
<name>A0AAX6EFU2_IRIPA</name>
<feature type="compositionally biased region" description="Basic and acidic residues" evidence="2">
    <location>
        <begin position="269"/>
        <end position="284"/>
    </location>
</feature>
<feature type="compositionally biased region" description="Basic and acidic residues" evidence="2">
    <location>
        <begin position="229"/>
        <end position="241"/>
    </location>
</feature>
<feature type="compositionally biased region" description="Polar residues" evidence="2">
    <location>
        <begin position="285"/>
        <end position="299"/>
    </location>
</feature>
<feature type="transmembrane region" description="Helical" evidence="3">
    <location>
        <begin position="581"/>
        <end position="601"/>
    </location>
</feature>
<keyword evidence="5" id="KW-1185">Reference proteome</keyword>
<dbReference type="InterPro" id="IPR044696">
    <property type="entry name" value="WIP1/2/3"/>
</dbReference>
<protein>
    <submittedName>
        <fullName evidence="4">WPP domain-interacting protein 2</fullName>
    </submittedName>
</protein>
<feature type="compositionally biased region" description="Basic and acidic residues" evidence="2">
    <location>
        <begin position="152"/>
        <end position="163"/>
    </location>
</feature>
<reference evidence="4" key="1">
    <citation type="journal article" date="2023" name="GigaByte">
        <title>Genome assembly of the bearded iris, Iris pallida Lam.</title>
        <authorList>
            <person name="Bruccoleri R.E."/>
            <person name="Oakeley E.J."/>
            <person name="Faust A.M.E."/>
            <person name="Altorfer M."/>
            <person name="Dessus-Babus S."/>
            <person name="Burckhardt D."/>
            <person name="Oertli M."/>
            <person name="Naumann U."/>
            <person name="Petersen F."/>
            <person name="Wong J."/>
        </authorList>
    </citation>
    <scope>NUCLEOTIDE SEQUENCE</scope>
    <source>
        <strain evidence="4">GSM-AAB239-AS_SAM_17_03QT</strain>
    </source>
</reference>
<feature type="region of interest" description="Disordered" evidence="2">
    <location>
        <begin position="61"/>
        <end position="80"/>
    </location>
</feature>